<keyword evidence="4 8" id="KW-0812">Transmembrane</keyword>
<keyword evidence="6 8" id="KW-0472">Membrane</keyword>
<feature type="region of interest" description="Disordered" evidence="7">
    <location>
        <begin position="497"/>
        <end position="519"/>
    </location>
</feature>
<comment type="caution">
    <text evidence="11">The sequence shown here is derived from an EMBL/GenBank/DDBJ whole genome shotgun (WGS) entry which is preliminary data.</text>
</comment>
<dbReference type="InterPro" id="IPR029787">
    <property type="entry name" value="Nucleotide_cyclase"/>
</dbReference>
<evidence type="ECO:0000256" key="5">
    <source>
        <dbReference type="ARBA" id="ARBA00022989"/>
    </source>
</evidence>
<dbReference type="CDD" id="cd06225">
    <property type="entry name" value="HAMP"/>
    <property type="match status" value="1"/>
</dbReference>
<evidence type="ECO:0000256" key="8">
    <source>
        <dbReference type="SAM" id="Phobius"/>
    </source>
</evidence>
<proteinExistence type="inferred from homology"/>
<keyword evidence="5 8" id="KW-1133">Transmembrane helix</keyword>
<evidence type="ECO:0000313" key="12">
    <source>
        <dbReference type="Proteomes" id="UP000193247"/>
    </source>
</evidence>
<gene>
    <name evidence="11" type="ORF">B8W66_06220</name>
</gene>
<dbReference type="EMBL" id="NCXP01000004">
    <property type="protein sequence ID" value="OSC42111.1"/>
    <property type="molecule type" value="Genomic_DNA"/>
</dbReference>
<dbReference type="PROSITE" id="PS50885">
    <property type="entry name" value="HAMP"/>
    <property type="match status" value="1"/>
</dbReference>
<dbReference type="PANTHER" id="PTHR43081:SF17">
    <property type="entry name" value="BLL5647 PROTEIN"/>
    <property type="match status" value="1"/>
</dbReference>
<protein>
    <recommendedName>
        <fullName evidence="13">Adenylate/guanylate cyclase domain-containing protein</fullName>
    </recommendedName>
</protein>
<evidence type="ECO:0000256" key="4">
    <source>
        <dbReference type="ARBA" id="ARBA00022692"/>
    </source>
</evidence>
<evidence type="ECO:0000256" key="6">
    <source>
        <dbReference type="ARBA" id="ARBA00023136"/>
    </source>
</evidence>
<dbReference type="STRING" id="1430326.B8W66_06220"/>
<dbReference type="GO" id="GO:0004016">
    <property type="term" value="F:adenylate cyclase activity"/>
    <property type="evidence" value="ECO:0007669"/>
    <property type="project" value="UniProtKB-ARBA"/>
</dbReference>
<keyword evidence="12" id="KW-1185">Reference proteome</keyword>
<comment type="subcellular location">
    <subcellularLocation>
        <location evidence="1">Cell membrane</location>
        <topology evidence="1">Multi-pass membrane protein</topology>
    </subcellularLocation>
</comment>
<dbReference type="Gene3D" id="3.30.70.1230">
    <property type="entry name" value="Nucleotide cyclase"/>
    <property type="match status" value="1"/>
</dbReference>
<dbReference type="GO" id="GO:0006171">
    <property type="term" value="P:cAMP biosynthetic process"/>
    <property type="evidence" value="ECO:0007669"/>
    <property type="project" value="TreeGrafter"/>
</dbReference>
<dbReference type="InterPro" id="IPR001054">
    <property type="entry name" value="A/G_cyclase"/>
</dbReference>
<feature type="transmembrane region" description="Helical" evidence="8">
    <location>
        <begin position="23"/>
        <end position="47"/>
    </location>
</feature>
<dbReference type="InterPro" id="IPR050697">
    <property type="entry name" value="Adenylyl/Guanylyl_Cyclase_3/4"/>
</dbReference>
<name>A0A1X2LYA7_9MYCO</name>
<evidence type="ECO:0000259" key="10">
    <source>
        <dbReference type="PROSITE" id="PS50885"/>
    </source>
</evidence>
<evidence type="ECO:0000256" key="2">
    <source>
        <dbReference type="ARBA" id="ARBA00005381"/>
    </source>
</evidence>
<dbReference type="Pfam" id="PF00672">
    <property type="entry name" value="HAMP"/>
    <property type="match status" value="1"/>
</dbReference>
<reference evidence="11 12" key="1">
    <citation type="submission" date="2017-04" db="EMBL/GenBank/DDBJ databases">
        <title>The new phylogeny of genus Mycobacterium.</title>
        <authorList>
            <person name="Tortoli E."/>
            <person name="Trovato A."/>
            <person name="Cirillo D.M."/>
        </authorList>
    </citation>
    <scope>NUCLEOTIDE SEQUENCE [LARGE SCALE GENOMIC DNA]</scope>
    <source>
        <strain evidence="11 12">TBL 1200985</strain>
    </source>
</reference>
<feature type="domain" description="HAMP" evidence="10">
    <location>
        <begin position="247"/>
        <end position="299"/>
    </location>
</feature>
<feature type="transmembrane region" description="Helical" evidence="8">
    <location>
        <begin position="225"/>
        <end position="245"/>
    </location>
</feature>
<feature type="transmembrane region" description="Helical" evidence="8">
    <location>
        <begin position="59"/>
        <end position="80"/>
    </location>
</feature>
<dbReference type="GO" id="GO:0035556">
    <property type="term" value="P:intracellular signal transduction"/>
    <property type="evidence" value="ECO:0007669"/>
    <property type="project" value="InterPro"/>
</dbReference>
<evidence type="ECO:0000259" key="9">
    <source>
        <dbReference type="PROSITE" id="PS50125"/>
    </source>
</evidence>
<dbReference type="PANTHER" id="PTHR43081">
    <property type="entry name" value="ADENYLATE CYCLASE, TERMINAL-DIFFERENTIATION SPECIFIC-RELATED"/>
    <property type="match status" value="1"/>
</dbReference>
<dbReference type="SUPFAM" id="SSF55073">
    <property type="entry name" value="Nucleotide cyclase"/>
    <property type="match status" value="1"/>
</dbReference>
<dbReference type="InterPro" id="IPR003660">
    <property type="entry name" value="HAMP_dom"/>
</dbReference>
<comment type="similarity">
    <text evidence="2">Belongs to the adenylyl cyclase class-3 family.</text>
</comment>
<dbReference type="PROSITE" id="PS50125">
    <property type="entry name" value="GUANYLATE_CYCLASE_2"/>
    <property type="match status" value="1"/>
</dbReference>
<feature type="domain" description="Guanylate cyclase" evidence="9">
    <location>
        <begin position="331"/>
        <end position="455"/>
    </location>
</feature>
<accession>A0A1X2LYA7</accession>
<dbReference type="CDD" id="cd07302">
    <property type="entry name" value="CHD"/>
    <property type="match status" value="1"/>
</dbReference>
<keyword evidence="3" id="KW-1003">Cell membrane</keyword>
<sequence length="519" mass="56067">MNIRRIVRSAVVPRDNKPITRPVLFGFVTVSNLIGVGVVLLLVTVAIPEPDVFDPSVAWISEEVAPVYIAAAIVVGWTWMTKRILDELRWQTDDQPLTVRDQRNAFRAPWRLTLVPGAMWAIGTVLFAVLYGSVSYRYVPKFVFGISFSGILLSASCYFFAELMLRPAAAVALGAGRPGRRLIPGVMGRATVSWLLGSGVPLIAIIMAVAYALSRRDMTITELGLAVILLTLAAFGFGFASNLLAGWLTATSVRLVHAGLRQVEAGDLECQLAVFDGTELGELQRGFNAMVEGLRQRERIRDLFGRHVGREVAAAAEEQQIELGGEERHVAVLFVDIIGSTGLVTTRPPAEVVGLLNRFFAAIVAEVDRRNGLINKFQGDGTLVVFGAPVWSDSPETDALATARAVAERLAEEVPECLAAIGVSAGTVLAGNVGAAERFEYTVVGEPVNTAARLCELAKSYPCRIVASADAVRASDADEQLWWELGKQTPLRGLERPTRLASPRSATDAHGILRGSKNR</sequence>
<dbReference type="AlphaFoldDB" id="A0A1X2LYA7"/>
<dbReference type="Pfam" id="PF00211">
    <property type="entry name" value="Guanylate_cyc"/>
    <property type="match status" value="1"/>
</dbReference>
<organism evidence="11 12">
    <name type="scientific">Mycobacterium decipiens</name>
    <dbReference type="NCBI Taxonomy" id="1430326"/>
    <lineage>
        <taxon>Bacteria</taxon>
        <taxon>Bacillati</taxon>
        <taxon>Actinomycetota</taxon>
        <taxon>Actinomycetes</taxon>
        <taxon>Mycobacteriales</taxon>
        <taxon>Mycobacteriaceae</taxon>
        <taxon>Mycobacterium</taxon>
    </lineage>
</organism>
<dbReference type="Proteomes" id="UP000193247">
    <property type="component" value="Unassembled WGS sequence"/>
</dbReference>
<evidence type="ECO:0008006" key="13">
    <source>
        <dbReference type="Google" id="ProtNLM"/>
    </source>
</evidence>
<dbReference type="OrthoDB" id="368920at2"/>
<dbReference type="SMART" id="SM00044">
    <property type="entry name" value="CYCc"/>
    <property type="match status" value="1"/>
</dbReference>
<dbReference type="Gene3D" id="6.10.340.10">
    <property type="match status" value="1"/>
</dbReference>
<feature type="transmembrane region" description="Helical" evidence="8">
    <location>
        <begin position="186"/>
        <end position="213"/>
    </location>
</feature>
<feature type="transmembrane region" description="Helical" evidence="8">
    <location>
        <begin position="142"/>
        <end position="165"/>
    </location>
</feature>
<evidence type="ECO:0000256" key="1">
    <source>
        <dbReference type="ARBA" id="ARBA00004651"/>
    </source>
</evidence>
<evidence type="ECO:0000256" key="7">
    <source>
        <dbReference type="SAM" id="MobiDB-lite"/>
    </source>
</evidence>
<evidence type="ECO:0000256" key="3">
    <source>
        <dbReference type="ARBA" id="ARBA00022475"/>
    </source>
</evidence>
<dbReference type="GO" id="GO:0005886">
    <property type="term" value="C:plasma membrane"/>
    <property type="evidence" value="ECO:0007669"/>
    <property type="project" value="UniProtKB-SubCell"/>
</dbReference>
<evidence type="ECO:0000313" key="11">
    <source>
        <dbReference type="EMBL" id="OSC42111.1"/>
    </source>
</evidence>
<dbReference type="SMART" id="SM00304">
    <property type="entry name" value="HAMP"/>
    <property type="match status" value="1"/>
</dbReference>
<feature type="transmembrane region" description="Helical" evidence="8">
    <location>
        <begin position="110"/>
        <end position="130"/>
    </location>
</feature>